<sequence length="230" mass="26265">MNYTGTLCVEHFDSPLRLDKMVYMVVEKHTSDLLHLKRSPGIRSWSLLVGIVSVGLAAAYYSSDSVLWKLFYVTGCMFVALQNMEEWEEATFDKQNGVIELKTFSLYAVMLTLWKKGQEKVLLDLRHLRDISVHEEKVRYLGTGYVLVLRMATGFSHPLTQSATLSGRSDVEALSALLKRFLELEALQQNLTREDEDEDCEEDDDDFEQLGMEGDDESSDSSDRHEQPPQ</sequence>
<protein>
    <recommendedName>
        <fullName evidence="10">Essential for reactive oxygen species protein</fullName>
    </recommendedName>
</protein>
<comment type="subcellular location">
    <subcellularLocation>
        <location evidence="1">Endoplasmic reticulum membrane</location>
        <topology evidence="1">Single-pass membrane protein</topology>
    </subcellularLocation>
</comment>
<dbReference type="GO" id="GO:0045087">
    <property type="term" value="P:innate immune response"/>
    <property type="evidence" value="ECO:0007669"/>
    <property type="project" value="UniProtKB-KW"/>
</dbReference>
<evidence type="ECO:0000256" key="11">
    <source>
        <dbReference type="SAM" id="MobiDB-lite"/>
    </source>
</evidence>
<evidence type="ECO:0000256" key="6">
    <source>
        <dbReference type="ARBA" id="ARBA00022859"/>
    </source>
</evidence>
<evidence type="ECO:0000313" key="14">
    <source>
        <dbReference type="Proteomes" id="UP000824219"/>
    </source>
</evidence>
<comment type="caution">
    <text evidence="13">The sequence shown here is derived from an EMBL/GenBank/DDBJ whole genome shotgun (WGS) entry which is preliminary data.</text>
</comment>
<keyword evidence="8 12" id="KW-0472">Membrane</keyword>
<dbReference type="EMBL" id="JAHKSW010000013">
    <property type="protein sequence ID" value="KAG7324950.1"/>
    <property type="molecule type" value="Genomic_DNA"/>
</dbReference>
<dbReference type="Proteomes" id="UP000824219">
    <property type="component" value="Linkage Group LG13"/>
</dbReference>
<keyword evidence="5" id="KW-0256">Endoplasmic reticulum</keyword>
<evidence type="ECO:0000256" key="7">
    <source>
        <dbReference type="ARBA" id="ARBA00022989"/>
    </source>
</evidence>
<evidence type="ECO:0000256" key="2">
    <source>
        <dbReference type="ARBA" id="ARBA00009907"/>
    </source>
</evidence>
<keyword evidence="4 12" id="KW-0812">Transmembrane</keyword>
<evidence type="ECO:0000256" key="5">
    <source>
        <dbReference type="ARBA" id="ARBA00022824"/>
    </source>
</evidence>
<proteinExistence type="inferred from homology"/>
<dbReference type="Pfam" id="PF15169">
    <property type="entry name" value="Cybc1_Eros"/>
    <property type="match status" value="1"/>
</dbReference>
<keyword evidence="7 12" id="KW-1133">Transmembrane helix</keyword>
<evidence type="ECO:0000256" key="9">
    <source>
        <dbReference type="ARBA" id="ARBA00023186"/>
    </source>
</evidence>
<keyword evidence="14" id="KW-1185">Reference proteome</keyword>
<name>A0A9D3SID3_9TELE</name>
<keyword evidence="3" id="KW-0399">Innate immunity</keyword>
<evidence type="ECO:0000256" key="1">
    <source>
        <dbReference type="ARBA" id="ARBA00004389"/>
    </source>
</evidence>
<feature type="compositionally biased region" description="Basic and acidic residues" evidence="11">
    <location>
        <begin position="221"/>
        <end position="230"/>
    </location>
</feature>
<organism evidence="13 14">
    <name type="scientific">Hemibagrus wyckioides</name>
    <dbReference type="NCBI Taxonomy" id="337641"/>
    <lineage>
        <taxon>Eukaryota</taxon>
        <taxon>Metazoa</taxon>
        <taxon>Chordata</taxon>
        <taxon>Craniata</taxon>
        <taxon>Vertebrata</taxon>
        <taxon>Euteleostomi</taxon>
        <taxon>Actinopterygii</taxon>
        <taxon>Neopterygii</taxon>
        <taxon>Teleostei</taxon>
        <taxon>Ostariophysi</taxon>
        <taxon>Siluriformes</taxon>
        <taxon>Bagridae</taxon>
        <taxon>Hemibagrus</taxon>
    </lineage>
</organism>
<gene>
    <name evidence="13" type="ORF">KOW79_011266</name>
</gene>
<dbReference type="GO" id="GO:0005789">
    <property type="term" value="C:endoplasmic reticulum membrane"/>
    <property type="evidence" value="ECO:0007669"/>
    <property type="project" value="UniProtKB-SubCell"/>
</dbReference>
<feature type="compositionally biased region" description="Acidic residues" evidence="11">
    <location>
        <begin position="194"/>
        <end position="220"/>
    </location>
</feature>
<feature type="transmembrane region" description="Helical" evidence="12">
    <location>
        <begin position="44"/>
        <end position="61"/>
    </location>
</feature>
<keyword evidence="9" id="KW-0143">Chaperone</keyword>
<comment type="similarity">
    <text evidence="2">Belongs to the CYBC1 family.</text>
</comment>
<evidence type="ECO:0000256" key="3">
    <source>
        <dbReference type="ARBA" id="ARBA00022588"/>
    </source>
</evidence>
<feature type="region of interest" description="Disordered" evidence="11">
    <location>
        <begin position="192"/>
        <end position="230"/>
    </location>
</feature>
<evidence type="ECO:0000256" key="8">
    <source>
        <dbReference type="ARBA" id="ARBA00023136"/>
    </source>
</evidence>
<keyword evidence="6" id="KW-0391">Immunity</keyword>
<dbReference type="PANTHER" id="PTHR31837">
    <property type="entry name" value="CYTOCHROME B-245 CHAPERONE 1"/>
    <property type="match status" value="1"/>
</dbReference>
<evidence type="ECO:0000256" key="12">
    <source>
        <dbReference type="SAM" id="Phobius"/>
    </source>
</evidence>
<dbReference type="OrthoDB" id="10022724at2759"/>
<reference evidence="13 14" key="1">
    <citation type="submission" date="2021-06" db="EMBL/GenBank/DDBJ databases">
        <title>Chromosome-level genome assembly of the red-tail catfish (Hemibagrus wyckioides).</title>
        <authorList>
            <person name="Shao F."/>
        </authorList>
    </citation>
    <scope>NUCLEOTIDE SEQUENCE [LARGE SCALE GENOMIC DNA]</scope>
    <source>
        <strain evidence="13">EC202008001</strain>
        <tissue evidence="13">Blood</tissue>
    </source>
</reference>
<evidence type="ECO:0000256" key="4">
    <source>
        <dbReference type="ARBA" id="ARBA00022692"/>
    </source>
</evidence>
<dbReference type="PANTHER" id="PTHR31837:SF3">
    <property type="entry name" value="CYTOCHROME B-245 CHAPERONE 1"/>
    <property type="match status" value="1"/>
</dbReference>
<evidence type="ECO:0000313" key="13">
    <source>
        <dbReference type="EMBL" id="KAG7324950.1"/>
    </source>
</evidence>
<dbReference type="InterPro" id="IPR027846">
    <property type="entry name" value="Cybc1"/>
</dbReference>
<accession>A0A9D3SID3</accession>
<dbReference type="AlphaFoldDB" id="A0A9D3SID3"/>
<evidence type="ECO:0000256" key="10">
    <source>
        <dbReference type="ARBA" id="ARBA00030424"/>
    </source>
</evidence>